<feature type="domain" description="Glycosyl transferase family 1" evidence="1">
    <location>
        <begin position="199"/>
        <end position="365"/>
    </location>
</feature>
<feature type="domain" description="Glycosyltransferase subfamily 4-like N-terminal" evidence="2">
    <location>
        <begin position="22"/>
        <end position="184"/>
    </location>
</feature>
<dbReference type="InterPro" id="IPR001296">
    <property type="entry name" value="Glyco_trans_1"/>
</dbReference>
<evidence type="ECO:0000259" key="1">
    <source>
        <dbReference type="Pfam" id="PF00534"/>
    </source>
</evidence>
<gene>
    <name evidence="3" type="ORF">IFO69_07880</name>
</gene>
<sequence>MLNFNKEENTVLVLHSSTDLYGASRSLIRSVIGLKRQGFKPIVILSSEGSLADAIREEGIEVLIIRLGVVRRKYFNLLGLVNRMKHMKNASRELKKLVKKYNIGLIYTNTTAVWVGAWVAKSMRLKHIWHVREIIEQPSWFKKFIEVLLQKTGDLVICVSQATANNYSSGVEKNKLKVVYNGIDYLPFKRAKYDLKLEIGIDQNTVLIGMIARVHFWKGQTYFLDVAKELAEKYDQIHFVMVGDAFEGYEYLYDEIKNKIKSNGLEGKVTDLGYRTDVPEIMSGFDIFMLPSILPDPLPTTVLEAMAAGKPVIATNHGGAKEMVLERETGYLVPWDNVPQAASAFEQLIEDENLRITLGNAGQQRVIKDFSIEAYIKNMGEIFQSILPNSKVNA</sequence>
<comment type="caution">
    <text evidence="3">The sequence shown here is derived from an EMBL/GenBank/DDBJ whole genome shotgun (WGS) entry which is preliminary data.</text>
</comment>
<dbReference type="PANTHER" id="PTHR12526">
    <property type="entry name" value="GLYCOSYLTRANSFERASE"/>
    <property type="match status" value="1"/>
</dbReference>
<organism evidence="3 4">
    <name type="scientific">Echinicola arenosa</name>
    <dbReference type="NCBI Taxonomy" id="2774144"/>
    <lineage>
        <taxon>Bacteria</taxon>
        <taxon>Pseudomonadati</taxon>
        <taxon>Bacteroidota</taxon>
        <taxon>Cytophagia</taxon>
        <taxon>Cytophagales</taxon>
        <taxon>Cyclobacteriaceae</taxon>
        <taxon>Echinicola</taxon>
    </lineage>
</organism>
<dbReference type="Pfam" id="PF00534">
    <property type="entry name" value="Glycos_transf_1"/>
    <property type="match status" value="1"/>
</dbReference>
<evidence type="ECO:0000259" key="2">
    <source>
        <dbReference type="Pfam" id="PF13439"/>
    </source>
</evidence>
<evidence type="ECO:0000313" key="3">
    <source>
        <dbReference type="EMBL" id="MBD8488658.1"/>
    </source>
</evidence>
<dbReference type="Gene3D" id="3.40.50.2000">
    <property type="entry name" value="Glycogen Phosphorylase B"/>
    <property type="match status" value="2"/>
</dbReference>
<evidence type="ECO:0000313" key="4">
    <source>
        <dbReference type="Proteomes" id="UP000647133"/>
    </source>
</evidence>
<dbReference type="RefSeq" id="WP_192009514.1">
    <property type="nucleotide sequence ID" value="NZ_JACYTQ010000002.1"/>
</dbReference>
<dbReference type="Pfam" id="PF13439">
    <property type="entry name" value="Glyco_transf_4"/>
    <property type="match status" value="1"/>
</dbReference>
<dbReference type="Proteomes" id="UP000647133">
    <property type="component" value="Unassembled WGS sequence"/>
</dbReference>
<dbReference type="InterPro" id="IPR028098">
    <property type="entry name" value="Glyco_trans_4-like_N"/>
</dbReference>
<dbReference type="CDD" id="cd03801">
    <property type="entry name" value="GT4_PimA-like"/>
    <property type="match status" value="1"/>
</dbReference>
<protein>
    <submittedName>
        <fullName evidence="3">Glycosyltransferase family 4 protein</fullName>
    </submittedName>
</protein>
<accession>A0ABR9ALD7</accession>
<reference evidence="3 4" key="1">
    <citation type="submission" date="2020-09" db="EMBL/GenBank/DDBJ databases">
        <title>Echinicola sp. CAU 1574 isolated from sand of Sido Beach.</title>
        <authorList>
            <person name="Kim W."/>
        </authorList>
    </citation>
    <scope>NUCLEOTIDE SEQUENCE [LARGE SCALE GENOMIC DNA]</scope>
    <source>
        <strain evidence="3 4">CAU 1574</strain>
    </source>
</reference>
<dbReference type="EMBL" id="JACYTQ010000002">
    <property type="protein sequence ID" value="MBD8488658.1"/>
    <property type="molecule type" value="Genomic_DNA"/>
</dbReference>
<dbReference type="SUPFAM" id="SSF53756">
    <property type="entry name" value="UDP-Glycosyltransferase/glycogen phosphorylase"/>
    <property type="match status" value="1"/>
</dbReference>
<dbReference type="PANTHER" id="PTHR12526:SF627">
    <property type="entry name" value="D-RHAMNOSYLTRANSFERASE WBPZ"/>
    <property type="match status" value="1"/>
</dbReference>
<name>A0ABR9ALD7_9BACT</name>
<proteinExistence type="predicted"/>
<keyword evidence="4" id="KW-1185">Reference proteome</keyword>